<feature type="compositionally biased region" description="Low complexity" evidence="1">
    <location>
        <begin position="48"/>
        <end position="66"/>
    </location>
</feature>
<dbReference type="PANTHER" id="PTHR36933:SF1">
    <property type="entry name" value="SLL0788 PROTEIN"/>
    <property type="match status" value="1"/>
</dbReference>
<dbReference type="InterPro" id="IPR012347">
    <property type="entry name" value="Ferritin-like"/>
</dbReference>
<dbReference type="PANTHER" id="PTHR36933">
    <property type="entry name" value="SLL0788 PROTEIN"/>
    <property type="match status" value="1"/>
</dbReference>
<protein>
    <submittedName>
        <fullName evidence="4">DUF305 domain-containing protein</fullName>
    </submittedName>
</protein>
<evidence type="ECO:0000313" key="5">
    <source>
        <dbReference type="Proteomes" id="UP000471648"/>
    </source>
</evidence>
<feature type="domain" description="DUF305" evidence="3">
    <location>
        <begin position="66"/>
        <end position="204"/>
    </location>
</feature>
<name>A0A6N9VJ97_STRMI</name>
<gene>
    <name evidence="4" type="ORF">G3I39_31305</name>
</gene>
<dbReference type="AlphaFoldDB" id="A0A6N9VJ97"/>
<dbReference type="RefSeq" id="WP_164358663.1">
    <property type="nucleotide sequence ID" value="NZ_JAAGME010001308.1"/>
</dbReference>
<feature type="chain" id="PRO_5038678341" evidence="2">
    <location>
        <begin position="32"/>
        <end position="214"/>
    </location>
</feature>
<feature type="region of interest" description="Disordered" evidence="1">
    <location>
        <begin position="33"/>
        <end position="66"/>
    </location>
</feature>
<evidence type="ECO:0000259" key="3">
    <source>
        <dbReference type="Pfam" id="PF03713"/>
    </source>
</evidence>
<organism evidence="4 5">
    <name type="scientific">Streptomyces microflavus</name>
    <name type="common">Streptomyces lipmanii</name>
    <dbReference type="NCBI Taxonomy" id="1919"/>
    <lineage>
        <taxon>Bacteria</taxon>
        <taxon>Bacillati</taxon>
        <taxon>Actinomycetota</taxon>
        <taxon>Actinomycetes</taxon>
        <taxon>Kitasatosporales</taxon>
        <taxon>Streptomycetaceae</taxon>
        <taxon>Streptomyces</taxon>
    </lineage>
</organism>
<dbReference type="InterPro" id="IPR005183">
    <property type="entry name" value="DUF305_CopM-like"/>
</dbReference>
<proteinExistence type="predicted"/>
<evidence type="ECO:0000256" key="1">
    <source>
        <dbReference type="SAM" id="MobiDB-lite"/>
    </source>
</evidence>
<dbReference type="PROSITE" id="PS51257">
    <property type="entry name" value="PROKAR_LIPOPROTEIN"/>
    <property type="match status" value="1"/>
</dbReference>
<dbReference type="Proteomes" id="UP000471648">
    <property type="component" value="Unassembled WGS sequence"/>
</dbReference>
<keyword evidence="2" id="KW-0732">Signal</keyword>
<sequence>MSHSTRSRPPTARLPVVAPILLALLGLAASAGCSTTTEPAPAASPVRTAVAPSPKASPSASSTPTDAAWAQLMTPMNEKALALLTLAADRGTEPRLRAFATRLHSGQEAELGRLRPLLARMGLPDTDVHAGHDMPGMVTEADLEAAGAAEGGAFDRLFLTGIRDHLRHSAQVSRSEITAGARADAKQLAADLVTAREAALTELEGLPGAAQALG</sequence>
<accession>A0A6N9VJ97</accession>
<dbReference type="EMBL" id="JAAGME010001308">
    <property type="protein sequence ID" value="NEB71522.1"/>
    <property type="molecule type" value="Genomic_DNA"/>
</dbReference>
<feature type="signal peptide" evidence="2">
    <location>
        <begin position="1"/>
        <end position="31"/>
    </location>
</feature>
<comment type="caution">
    <text evidence="4">The sequence shown here is derived from an EMBL/GenBank/DDBJ whole genome shotgun (WGS) entry which is preliminary data.</text>
</comment>
<reference evidence="4 5" key="1">
    <citation type="submission" date="2020-01" db="EMBL/GenBank/DDBJ databases">
        <title>Insect and environment-associated Actinomycetes.</title>
        <authorList>
            <person name="Currrie C."/>
            <person name="Chevrette M."/>
            <person name="Carlson C."/>
            <person name="Stubbendieck R."/>
            <person name="Wendt-Pienkowski E."/>
        </authorList>
    </citation>
    <scope>NUCLEOTIDE SEQUENCE [LARGE SCALE GENOMIC DNA]</scope>
    <source>
        <strain evidence="4 5">SID14438</strain>
    </source>
</reference>
<dbReference type="Pfam" id="PF03713">
    <property type="entry name" value="DUF305"/>
    <property type="match status" value="1"/>
</dbReference>
<evidence type="ECO:0000256" key="2">
    <source>
        <dbReference type="SAM" id="SignalP"/>
    </source>
</evidence>
<evidence type="ECO:0000313" key="4">
    <source>
        <dbReference type="EMBL" id="NEB71522.1"/>
    </source>
</evidence>
<dbReference type="Gene3D" id="1.20.1260.10">
    <property type="match status" value="1"/>
</dbReference>